<protein>
    <submittedName>
        <fullName evidence="1">(apollo) hypothetical protein</fullName>
    </submittedName>
</protein>
<keyword evidence="2" id="KW-1185">Reference proteome</keyword>
<organism evidence="1 2">
    <name type="scientific">Parnassius apollo</name>
    <name type="common">Apollo butterfly</name>
    <name type="synonym">Papilio apollo</name>
    <dbReference type="NCBI Taxonomy" id="110799"/>
    <lineage>
        <taxon>Eukaryota</taxon>
        <taxon>Metazoa</taxon>
        <taxon>Ecdysozoa</taxon>
        <taxon>Arthropoda</taxon>
        <taxon>Hexapoda</taxon>
        <taxon>Insecta</taxon>
        <taxon>Pterygota</taxon>
        <taxon>Neoptera</taxon>
        <taxon>Endopterygota</taxon>
        <taxon>Lepidoptera</taxon>
        <taxon>Glossata</taxon>
        <taxon>Ditrysia</taxon>
        <taxon>Papilionoidea</taxon>
        <taxon>Papilionidae</taxon>
        <taxon>Parnassiinae</taxon>
        <taxon>Parnassini</taxon>
        <taxon>Parnassius</taxon>
        <taxon>Parnassius</taxon>
    </lineage>
</organism>
<dbReference type="Proteomes" id="UP000691718">
    <property type="component" value="Unassembled WGS sequence"/>
</dbReference>
<evidence type="ECO:0000313" key="1">
    <source>
        <dbReference type="EMBL" id="CAG5019820.1"/>
    </source>
</evidence>
<name>A0A8S3XDZ4_PARAO</name>
<proteinExistence type="predicted"/>
<comment type="caution">
    <text evidence="1">The sequence shown here is derived from an EMBL/GenBank/DDBJ whole genome shotgun (WGS) entry which is preliminary data.</text>
</comment>
<accession>A0A8S3XDZ4</accession>
<dbReference type="EMBL" id="CAJQZP010001133">
    <property type="protein sequence ID" value="CAG5019820.1"/>
    <property type="molecule type" value="Genomic_DNA"/>
</dbReference>
<reference evidence="1" key="1">
    <citation type="submission" date="2021-04" db="EMBL/GenBank/DDBJ databases">
        <authorList>
            <person name="Tunstrom K."/>
        </authorList>
    </citation>
    <scope>NUCLEOTIDE SEQUENCE</scope>
</reference>
<sequence length="200" mass="22922">MRAEVSVHSTQERERIQEIRESQSVEQRVAQIDLDRIRRNLRNSSSSDIESMVYDLKEQPWFNKKRSAFSYNPFINYIEHGDIDTMSKVVEYEADEDGFKPRISIIPADTASSCAGDMNNAVRYSVVPITESKDKEKERLKFIRAVSHTKNKMLDAETDLQRPIKTMDVNNVEALQRNMAQPLAQLNAAIGSLVKATTRQ</sequence>
<gene>
    <name evidence="1" type="ORF">PAPOLLO_LOCUS17145</name>
</gene>
<dbReference type="OrthoDB" id="10262320at2759"/>
<dbReference type="AlphaFoldDB" id="A0A8S3XDZ4"/>
<evidence type="ECO:0000313" key="2">
    <source>
        <dbReference type="Proteomes" id="UP000691718"/>
    </source>
</evidence>